<feature type="active site" description="Charge relay system" evidence="5">
    <location>
        <position position="383"/>
    </location>
</feature>
<feature type="chain" id="PRO_5045876273" evidence="7">
    <location>
        <begin position="24"/>
        <end position="453"/>
    </location>
</feature>
<dbReference type="PRINTS" id="PR00723">
    <property type="entry name" value="SUBTILISIN"/>
</dbReference>
<dbReference type="PANTHER" id="PTHR43806">
    <property type="entry name" value="PEPTIDASE S8"/>
    <property type="match status" value="1"/>
</dbReference>
<dbReference type="Pfam" id="PF00082">
    <property type="entry name" value="Peptidase_S8"/>
    <property type="match status" value="1"/>
</dbReference>
<dbReference type="PROSITE" id="PS00137">
    <property type="entry name" value="SUBTILASE_HIS"/>
    <property type="match status" value="1"/>
</dbReference>
<dbReference type="Gene3D" id="3.40.50.200">
    <property type="entry name" value="Peptidase S8/S53 domain"/>
    <property type="match status" value="1"/>
</dbReference>
<dbReference type="SUPFAM" id="SSF52743">
    <property type="entry name" value="Subtilisin-like"/>
    <property type="match status" value="1"/>
</dbReference>
<dbReference type="InterPro" id="IPR050131">
    <property type="entry name" value="Peptidase_S8_subtilisin-like"/>
</dbReference>
<dbReference type="PROSITE" id="PS00138">
    <property type="entry name" value="SUBTILASE_SER"/>
    <property type="match status" value="1"/>
</dbReference>
<sequence length="453" mass="46457">MILRSVAGLTALALLVPAAPAVAAPADCAPAEFTFTALFAPYTPAASAERQVTAQCGTTLAYHPEIGVAVVNADAAFDTRFGVDRAVSAAKTRRDATGAGALALAEEPPDRTGEQWDMRQLRVPEAHQVTTGRREVVVGVLDTGVDGAHPELKGAFAPELSAGCDTGKADPRPEAWGPKESHGTGVAGVLASAADGKGITGVAPGVRIASVQVMRPSDGYIDPEGVVCGFMWAAQHRFTLTNGSWSSGPFAFLCADRVGEKVAIEAITRAVRFAHLRGVLHVASAGNFATDLTNPAKDPLRPEGQQAIDRNCRMLPNQLPEVVTVSATGYEKRLAGYSDFGAGVVSVTAPSGDRAQVPPVGEGPAIALSLVPGGGYGGFGGTSGAAPKVTGVLALLASRHGRVSPSVLKSLLVRTAVTPLPCPAGDARCTTDTDGRTNFYGYGMADAAKAVRA</sequence>
<dbReference type="InterPro" id="IPR000209">
    <property type="entry name" value="Peptidase_S8/S53_dom"/>
</dbReference>
<dbReference type="InterPro" id="IPR015500">
    <property type="entry name" value="Peptidase_S8_subtilisin-rel"/>
</dbReference>
<dbReference type="PROSITE" id="PS00136">
    <property type="entry name" value="SUBTILASE_ASP"/>
    <property type="match status" value="1"/>
</dbReference>
<dbReference type="InterPro" id="IPR022398">
    <property type="entry name" value="Peptidase_S8_His-AS"/>
</dbReference>
<evidence type="ECO:0000256" key="6">
    <source>
        <dbReference type="RuleBase" id="RU003355"/>
    </source>
</evidence>
<dbReference type="InterPro" id="IPR023828">
    <property type="entry name" value="Peptidase_S8_Ser-AS"/>
</dbReference>
<dbReference type="GO" id="GO:0008233">
    <property type="term" value="F:peptidase activity"/>
    <property type="evidence" value="ECO:0007669"/>
    <property type="project" value="UniProtKB-KW"/>
</dbReference>
<keyword evidence="7" id="KW-0732">Signal</keyword>
<evidence type="ECO:0000256" key="2">
    <source>
        <dbReference type="ARBA" id="ARBA00022670"/>
    </source>
</evidence>
<evidence type="ECO:0000313" key="10">
    <source>
        <dbReference type="Proteomes" id="UP001519363"/>
    </source>
</evidence>
<feature type="domain" description="Peptidase S8/S53" evidence="8">
    <location>
        <begin position="134"/>
        <end position="443"/>
    </location>
</feature>
<comment type="similarity">
    <text evidence="1 5 6">Belongs to the peptidase S8 family.</text>
</comment>
<dbReference type="PANTHER" id="PTHR43806:SF11">
    <property type="entry name" value="CEREVISIN-RELATED"/>
    <property type="match status" value="1"/>
</dbReference>
<keyword evidence="4 5" id="KW-0720">Serine protease</keyword>
<dbReference type="InterPro" id="IPR036852">
    <property type="entry name" value="Peptidase_S8/S53_dom_sf"/>
</dbReference>
<feature type="active site" description="Charge relay system" evidence="5">
    <location>
        <position position="142"/>
    </location>
</feature>
<dbReference type="PROSITE" id="PS51892">
    <property type="entry name" value="SUBTILASE"/>
    <property type="match status" value="1"/>
</dbReference>
<protein>
    <submittedName>
        <fullName evidence="9">Subtilisin family serine protease</fullName>
    </submittedName>
</protein>
<dbReference type="EMBL" id="JAGIOO010000001">
    <property type="protein sequence ID" value="MBP2474202.1"/>
    <property type="molecule type" value="Genomic_DNA"/>
</dbReference>
<evidence type="ECO:0000256" key="3">
    <source>
        <dbReference type="ARBA" id="ARBA00022801"/>
    </source>
</evidence>
<evidence type="ECO:0000256" key="5">
    <source>
        <dbReference type="PROSITE-ProRule" id="PRU01240"/>
    </source>
</evidence>
<evidence type="ECO:0000256" key="4">
    <source>
        <dbReference type="ARBA" id="ARBA00022825"/>
    </source>
</evidence>
<accession>A0ABS5AC97</accession>
<comment type="caution">
    <text evidence="9">The sequence shown here is derived from an EMBL/GenBank/DDBJ whole genome shotgun (WGS) entry which is preliminary data.</text>
</comment>
<organism evidence="9 10">
    <name type="scientific">Crossiella equi</name>
    <dbReference type="NCBI Taxonomy" id="130796"/>
    <lineage>
        <taxon>Bacteria</taxon>
        <taxon>Bacillati</taxon>
        <taxon>Actinomycetota</taxon>
        <taxon>Actinomycetes</taxon>
        <taxon>Pseudonocardiales</taxon>
        <taxon>Pseudonocardiaceae</taxon>
        <taxon>Crossiella</taxon>
    </lineage>
</organism>
<keyword evidence="10" id="KW-1185">Reference proteome</keyword>
<dbReference type="InterPro" id="IPR023827">
    <property type="entry name" value="Peptidase_S8_Asp-AS"/>
</dbReference>
<proteinExistence type="inferred from homology"/>
<dbReference type="Proteomes" id="UP001519363">
    <property type="component" value="Unassembled WGS sequence"/>
</dbReference>
<feature type="signal peptide" evidence="7">
    <location>
        <begin position="1"/>
        <end position="23"/>
    </location>
</feature>
<keyword evidence="3 5" id="KW-0378">Hydrolase</keyword>
<evidence type="ECO:0000259" key="8">
    <source>
        <dbReference type="Pfam" id="PF00082"/>
    </source>
</evidence>
<feature type="active site" description="Charge relay system" evidence="5">
    <location>
        <position position="182"/>
    </location>
</feature>
<dbReference type="GO" id="GO:0006508">
    <property type="term" value="P:proteolysis"/>
    <property type="evidence" value="ECO:0007669"/>
    <property type="project" value="UniProtKB-KW"/>
</dbReference>
<gene>
    <name evidence="9" type="ORF">JOF53_003074</name>
</gene>
<evidence type="ECO:0000256" key="1">
    <source>
        <dbReference type="ARBA" id="ARBA00011073"/>
    </source>
</evidence>
<dbReference type="RefSeq" id="WP_086781092.1">
    <property type="nucleotide sequence ID" value="NZ_JAGIOO010000001.1"/>
</dbReference>
<keyword evidence="2 5" id="KW-0645">Protease</keyword>
<evidence type="ECO:0000256" key="7">
    <source>
        <dbReference type="SAM" id="SignalP"/>
    </source>
</evidence>
<evidence type="ECO:0000313" key="9">
    <source>
        <dbReference type="EMBL" id="MBP2474202.1"/>
    </source>
</evidence>
<name>A0ABS5AC97_9PSEU</name>
<reference evidence="9 10" key="1">
    <citation type="submission" date="2021-03" db="EMBL/GenBank/DDBJ databases">
        <title>Sequencing the genomes of 1000 actinobacteria strains.</title>
        <authorList>
            <person name="Klenk H.-P."/>
        </authorList>
    </citation>
    <scope>NUCLEOTIDE SEQUENCE [LARGE SCALE GENOMIC DNA]</scope>
    <source>
        <strain evidence="9 10">DSM 44580</strain>
    </source>
</reference>